<evidence type="ECO:0000313" key="3">
    <source>
        <dbReference type="EMBL" id="OLF10528.1"/>
    </source>
</evidence>
<dbReference type="SUPFAM" id="SSF53474">
    <property type="entry name" value="alpha/beta-Hydrolases"/>
    <property type="match status" value="1"/>
</dbReference>
<dbReference type="Gene3D" id="3.40.50.1820">
    <property type="entry name" value="alpha/beta hydrolase"/>
    <property type="match status" value="1"/>
</dbReference>
<name>A0A7Z0WLX7_9PSEU</name>
<evidence type="ECO:0000259" key="2">
    <source>
        <dbReference type="Pfam" id="PF00975"/>
    </source>
</evidence>
<dbReference type="InterPro" id="IPR029058">
    <property type="entry name" value="AB_hydrolase_fold"/>
</dbReference>
<dbReference type="InterPro" id="IPR012223">
    <property type="entry name" value="TEII"/>
</dbReference>
<dbReference type="GO" id="GO:0008610">
    <property type="term" value="P:lipid biosynthetic process"/>
    <property type="evidence" value="ECO:0007669"/>
    <property type="project" value="TreeGrafter"/>
</dbReference>
<dbReference type="PANTHER" id="PTHR11487">
    <property type="entry name" value="THIOESTERASE"/>
    <property type="match status" value="1"/>
</dbReference>
<dbReference type="RefSeq" id="WP_075133517.1">
    <property type="nucleotide sequence ID" value="NZ_MSIF01000006.1"/>
</dbReference>
<dbReference type="AlphaFoldDB" id="A0A7Z0WLX7"/>
<gene>
    <name evidence="3" type="ORF">BLA60_15200</name>
</gene>
<dbReference type="Proteomes" id="UP000185696">
    <property type="component" value="Unassembled WGS sequence"/>
</dbReference>
<protein>
    <recommendedName>
        <fullName evidence="2">Thioesterase domain-containing protein</fullName>
    </recommendedName>
</protein>
<evidence type="ECO:0000256" key="1">
    <source>
        <dbReference type="ARBA" id="ARBA00007169"/>
    </source>
</evidence>
<comment type="caution">
    <text evidence="3">The sequence shown here is derived from an EMBL/GenBank/DDBJ whole genome shotgun (WGS) entry which is preliminary data.</text>
</comment>
<keyword evidence="4" id="KW-1185">Reference proteome</keyword>
<dbReference type="EMBL" id="MSIF01000006">
    <property type="protein sequence ID" value="OLF10528.1"/>
    <property type="molecule type" value="Genomic_DNA"/>
</dbReference>
<feature type="domain" description="Thioesterase" evidence="2">
    <location>
        <begin position="10"/>
        <end position="225"/>
    </location>
</feature>
<dbReference type="PANTHER" id="PTHR11487:SF0">
    <property type="entry name" value="S-ACYL FATTY ACID SYNTHASE THIOESTERASE, MEDIUM CHAIN"/>
    <property type="match status" value="1"/>
</dbReference>
<dbReference type="InterPro" id="IPR001031">
    <property type="entry name" value="Thioesterase"/>
</dbReference>
<comment type="similarity">
    <text evidence="1">Belongs to the thioesterase family.</text>
</comment>
<dbReference type="Pfam" id="PF00975">
    <property type="entry name" value="Thioesterase"/>
    <property type="match status" value="1"/>
</dbReference>
<reference evidence="3 4" key="1">
    <citation type="submission" date="2016-12" db="EMBL/GenBank/DDBJ databases">
        <title>The draft genome sequence of Actinophytocola xinjiangensis.</title>
        <authorList>
            <person name="Wang W."/>
            <person name="Yuan L."/>
        </authorList>
    </citation>
    <scope>NUCLEOTIDE SEQUENCE [LARGE SCALE GENOMIC DNA]</scope>
    <source>
        <strain evidence="3 4">CGMCC 4.4663</strain>
    </source>
</reference>
<dbReference type="OrthoDB" id="4169718at2"/>
<sequence>MTRTSTTTALVCLPFAGGGAAFFRQWAATVPAGFTVLAVQPPGREERFVESPHTEVAAVVDEACGWVLPRLDGADRVVLFGHSLGALLAFELARELSRRSPVPLARLVVSGAPGPWQPRADGITGLNDDEFLARVEGLVGYVHEALRMEEMREVLLPVLRADVQMRENYQAEPDARLDVPVTALRGRDDDLVDAASCRQWSAATTAEFRLVEVDGGHMYLAERPDLLRDALVELLDDRPVRGVE</sequence>
<proteinExistence type="inferred from homology"/>
<organism evidence="3 4">
    <name type="scientific">Actinophytocola xinjiangensis</name>
    <dbReference type="NCBI Taxonomy" id="485602"/>
    <lineage>
        <taxon>Bacteria</taxon>
        <taxon>Bacillati</taxon>
        <taxon>Actinomycetota</taxon>
        <taxon>Actinomycetes</taxon>
        <taxon>Pseudonocardiales</taxon>
        <taxon>Pseudonocardiaceae</taxon>
    </lineage>
</organism>
<evidence type="ECO:0000313" key="4">
    <source>
        <dbReference type="Proteomes" id="UP000185696"/>
    </source>
</evidence>
<accession>A0A7Z0WLX7</accession>